<dbReference type="RefSeq" id="WP_179587936.1">
    <property type="nucleotide sequence ID" value="NZ_JACBYR010000001.1"/>
</dbReference>
<keyword evidence="2" id="KW-1185">Reference proteome</keyword>
<dbReference type="Proteomes" id="UP000542125">
    <property type="component" value="Unassembled WGS sequence"/>
</dbReference>
<sequence>MPLPADCTFVLGAQDPEMREIERVVQGAGYACVVAAQGRQRVSPRTAYDADSVLHNGPGGLRPAVLLPKAPIVTVECRLRGYTPIVAVDHHNPGDIGYEIGPDRYMEGASLGQVLSLLEREPTETQRLLAAGDHCLTAAYQGACAGAPPDRLLELRASWQARVSGRRLSEVIGGILDAAVQVRAKYDSERGESRFLDPIGVPRDLPEGAAYAGLPVRYRQLLPDGVVKEMFKGGSPDAIERFMEEHRSAGRLAYGNPYRGYAGAYWSG</sequence>
<evidence type="ECO:0000313" key="2">
    <source>
        <dbReference type="Proteomes" id="UP000542125"/>
    </source>
</evidence>
<evidence type="ECO:0000313" key="1">
    <source>
        <dbReference type="EMBL" id="NYE84222.1"/>
    </source>
</evidence>
<dbReference type="EMBL" id="JACBYR010000001">
    <property type="protein sequence ID" value="NYE84222.1"/>
    <property type="molecule type" value="Genomic_DNA"/>
</dbReference>
<protein>
    <submittedName>
        <fullName evidence="1">Uncharacterized protein</fullName>
    </submittedName>
</protein>
<accession>A0A7Y9IW75</accession>
<proteinExistence type="predicted"/>
<gene>
    <name evidence="1" type="ORF">FHW18_003493</name>
</gene>
<comment type="caution">
    <text evidence="1">The sequence shown here is derived from an EMBL/GenBank/DDBJ whole genome shotgun (WGS) entry which is preliminary data.</text>
</comment>
<name>A0A7Y9IW75_9BURK</name>
<organism evidence="1 2">
    <name type="scientific">Pigmentiphaga litoralis</name>
    <dbReference type="NCBI Taxonomy" id="516702"/>
    <lineage>
        <taxon>Bacteria</taxon>
        <taxon>Pseudomonadati</taxon>
        <taxon>Pseudomonadota</taxon>
        <taxon>Betaproteobacteria</taxon>
        <taxon>Burkholderiales</taxon>
        <taxon>Alcaligenaceae</taxon>
        <taxon>Pigmentiphaga</taxon>
    </lineage>
</organism>
<reference evidence="1 2" key="1">
    <citation type="submission" date="2020-07" db="EMBL/GenBank/DDBJ databases">
        <title>Genomic Encyclopedia of Type Strains, Phase IV (KMG-V): Genome sequencing to study the core and pangenomes of soil and plant-associated prokaryotes.</title>
        <authorList>
            <person name="Whitman W."/>
        </authorList>
    </citation>
    <scope>NUCLEOTIDE SEQUENCE [LARGE SCALE GENOMIC DNA]</scope>
    <source>
        <strain evidence="1 2">SAS40</strain>
    </source>
</reference>
<dbReference type="AlphaFoldDB" id="A0A7Y9IW75"/>